<evidence type="ECO:0008006" key="3">
    <source>
        <dbReference type="Google" id="ProtNLM"/>
    </source>
</evidence>
<dbReference type="Proteomes" id="UP000001572">
    <property type="component" value="Chromosome"/>
</dbReference>
<organism evidence="1 2">
    <name type="scientific">Alkaliphilus metalliredigens (strain QYMF)</name>
    <dbReference type="NCBI Taxonomy" id="293826"/>
    <lineage>
        <taxon>Bacteria</taxon>
        <taxon>Bacillati</taxon>
        <taxon>Bacillota</taxon>
        <taxon>Clostridia</taxon>
        <taxon>Peptostreptococcales</taxon>
        <taxon>Natronincolaceae</taxon>
        <taxon>Alkaliphilus</taxon>
    </lineage>
</organism>
<dbReference type="STRING" id="293826.Amet_3681"/>
<name>A6TUD3_ALKMQ</name>
<protein>
    <recommendedName>
        <fullName evidence="3">ATP-binding protein</fullName>
    </recommendedName>
</protein>
<evidence type="ECO:0000313" key="1">
    <source>
        <dbReference type="EMBL" id="ABR49801.1"/>
    </source>
</evidence>
<dbReference type="eggNOG" id="COG0433">
    <property type="taxonomic scope" value="Bacteria"/>
</dbReference>
<gene>
    <name evidence="1" type="ordered locus">Amet_3681</name>
</gene>
<proteinExistence type="predicted"/>
<reference evidence="2" key="1">
    <citation type="journal article" date="2016" name="Genome Announc.">
        <title>Complete genome sequence of Alkaliphilus metalliredigens strain QYMF, an alkaliphilic and metal-reducing bacterium isolated from borax-contaminated leachate ponds.</title>
        <authorList>
            <person name="Hwang C."/>
            <person name="Copeland A."/>
            <person name="Lucas S."/>
            <person name="Lapidus A."/>
            <person name="Barry K."/>
            <person name="Detter J.C."/>
            <person name="Glavina Del Rio T."/>
            <person name="Hammon N."/>
            <person name="Israni S."/>
            <person name="Dalin E."/>
            <person name="Tice H."/>
            <person name="Pitluck S."/>
            <person name="Chertkov O."/>
            <person name="Brettin T."/>
            <person name="Bruce D."/>
            <person name="Han C."/>
            <person name="Schmutz J."/>
            <person name="Larimer F."/>
            <person name="Land M.L."/>
            <person name="Hauser L."/>
            <person name="Kyrpides N."/>
            <person name="Mikhailova N."/>
            <person name="Ye Q."/>
            <person name="Zhou J."/>
            <person name="Richardson P."/>
            <person name="Fields M.W."/>
        </authorList>
    </citation>
    <scope>NUCLEOTIDE SEQUENCE [LARGE SCALE GENOMIC DNA]</scope>
    <source>
        <strain evidence="2">QYMF</strain>
    </source>
</reference>
<keyword evidence="2" id="KW-1185">Reference proteome</keyword>
<accession>A6TUD3</accession>
<dbReference type="HOGENOM" id="CLU_125409_0_0_9"/>
<dbReference type="AlphaFoldDB" id="A6TUD3"/>
<dbReference type="EMBL" id="CP000724">
    <property type="protein sequence ID" value="ABR49801.1"/>
    <property type="molecule type" value="Genomic_DNA"/>
</dbReference>
<sequence>MIKLIIGKKGSGKTKLLIESANDHIKKAKGHIAFIDYDNSHMLQVDYRIRFITTKDYSIKDGVGFFGFLCGIIASNYDIETIYVDHLYNITQKELADLNWFFKQLDQLDLRFNINFVIGLDKDLEELPDYLKKYMKIEL</sequence>
<dbReference type="OrthoDB" id="1953676at2"/>
<evidence type="ECO:0000313" key="2">
    <source>
        <dbReference type="Proteomes" id="UP000001572"/>
    </source>
</evidence>
<dbReference type="RefSeq" id="WP_012064761.1">
    <property type="nucleotide sequence ID" value="NC_009633.1"/>
</dbReference>
<dbReference type="KEGG" id="amt:Amet_3681"/>